<dbReference type="GeneID" id="63824438"/>
<evidence type="ECO:0000256" key="3">
    <source>
        <dbReference type="ARBA" id="ARBA00022525"/>
    </source>
</evidence>
<proteinExistence type="predicted"/>
<dbReference type="RefSeq" id="XP_040758042.1">
    <property type="nucleotide sequence ID" value="XM_040907409.1"/>
</dbReference>
<evidence type="ECO:0000259" key="4">
    <source>
        <dbReference type="Pfam" id="PF20147"/>
    </source>
</evidence>
<accession>A0A165B5S9</accession>
<dbReference type="Proteomes" id="UP000076871">
    <property type="component" value="Unassembled WGS sequence"/>
</dbReference>
<organism evidence="5 6">
    <name type="scientific">Laetiporus sulphureus 93-53</name>
    <dbReference type="NCBI Taxonomy" id="1314785"/>
    <lineage>
        <taxon>Eukaryota</taxon>
        <taxon>Fungi</taxon>
        <taxon>Dikarya</taxon>
        <taxon>Basidiomycota</taxon>
        <taxon>Agaricomycotina</taxon>
        <taxon>Agaricomycetes</taxon>
        <taxon>Polyporales</taxon>
        <taxon>Laetiporus</taxon>
    </lineage>
</organism>
<sequence length="113" mass="12747">MNIWCLLIDHEKKLIGTPFEVTVSSVDTVDRLRKKVKEDRSVGTAGVDSASLIVWRCIDPTTTLDDEDHETLEGQVSEAFFNQKVKRLGVRRTIADLKLSKDETLLVQMPSAF</sequence>
<name>A0A165B5S9_9APHY</name>
<dbReference type="Pfam" id="PF20147">
    <property type="entry name" value="Crinkler"/>
    <property type="match status" value="1"/>
</dbReference>
<dbReference type="InterPro" id="IPR045379">
    <property type="entry name" value="Crinkler_N"/>
</dbReference>
<evidence type="ECO:0000256" key="2">
    <source>
        <dbReference type="ARBA" id="ARBA00004613"/>
    </source>
</evidence>
<keyword evidence="3" id="KW-0964">Secreted</keyword>
<dbReference type="GO" id="GO:0043657">
    <property type="term" value="C:host cell"/>
    <property type="evidence" value="ECO:0007669"/>
    <property type="project" value="UniProtKB-SubCell"/>
</dbReference>
<evidence type="ECO:0000256" key="1">
    <source>
        <dbReference type="ARBA" id="ARBA00004340"/>
    </source>
</evidence>
<dbReference type="GO" id="GO:0005576">
    <property type="term" value="C:extracellular region"/>
    <property type="evidence" value="ECO:0007669"/>
    <property type="project" value="UniProtKB-SubCell"/>
</dbReference>
<keyword evidence="6" id="KW-1185">Reference proteome</keyword>
<dbReference type="OrthoDB" id="3216574at2759"/>
<dbReference type="InParanoid" id="A0A165B5S9"/>
<feature type="domain" description="Crinkler effector protein N-terminal" evidence="4">
    <location>
        <begin position="1"/>
        <end position="79"/>
    </location>
</feature>
<protein>
    <recommendedName>
        <fullName evidence="4">Crinkler effector protein N-terminal domain-containing protein</fullName>
    </recommendedName>
</protein>
<dbReference type="AlphaFoldDB" id="A0A165B5S9"/>
<reference evidence="5 6" key="1">
    <citation type="journal article" date="2016" name="Mol. Biol. Evol.">
        <title>Comparative Genomics of Early-Diverging Mushroom-Forming Fungi Provides Insights into the Origins of Lignocellulose Decay Capabilities.</title>
        <authorList>
            <person name="Nagy L.G."/>
            <person name="Riley R."/>
            <person name="Tritt A."/>
            <person name="Adam C."/>
            <person name="Daum C."/>
            <person name="Floudas D."/>
            <person name="Sun H."/>
            <person name="Yadav J.S."/>
            <person name="Pangilinan J."/>
            <person name="Larsson K.H."/>
            <person name="Matsuura K."/>
            <person name="Barry K."/>
            <person name="Labutti K."/>
            <person name="Kuo R."/>
            <person name="Ohm R.A."/>
            <person name="Bhattacharya S.S."/>
            <person name="Shirouzu T."/>
            <person name="Yoshinaga Y."/>
            <person name="Martin F.M."/>
            <person name="Grigoriev I.V."/>
            <person name="Hibbett D.S."/>
        </authorList>
    </citation>
    <scope>NUCLEOTIDE SEQUENCE [LARGE SCALE GENOMIC DNA]</scope>
    <source>
        <strain evidence="5 6">93-53</strain>
    </source>
</reference>
<comment type="subcellular location">
    <subcellularLocation>
        <location evidence="1">Host cell</location>
    </subcellularLocation>
    <subcellularLocation>
        <location evidence="2">Secreted</location>
    </subcellularLocation>
</comment>
<dbReference type="EMBL" id="KV427689">
    <property type="protein sequence ID" value="KZT00302.1"/>
    <property type="molecule type" value="Genomic_DNA"/>
</dbReference>
<evidence type="ECO:0000313" key="5">
    <source>
        <dbReference type="EMBL" id="KZT00302.1"/>
    </source>
</evidence>
<gene>
    <name evidence="5" type="ORF">LAESUDRAFT_718226</name>
</gene>
<evidence type="ECO:0000313" key="6">
    <source>
        <dbReference type="Proteomes" id="UP000076871"/>
    </source>
</evidence>